<proteinExistence type="predicted"/>
<protein>
    <submittedName>
        <fullName evidence="1">Immunity protein</fullName>
    </submittedName>
</protein>
<sequence length="85" mass="9793">MANMKEVIQNETLEDVLTVFALTSDYKQLDRLYTYTNFDVISSGELFAKYNELFHKGILEDKNGTVVKGTNWVAPKFVTDKKYGF</sequence>
<name>A0A093RXV2_9GAMM</name>
<organism evidence="1 2">
    <name type="scientific">Pectobacterium betavasculorum</name>
    <dbReference type="NCBI Taxonomy" id="55207"/>
    <lineage>
        <taxon>Bacteria</taxon>
        <taxon>Pseudomonadati</taxon>
        <taxon>Pseudomonadota</taxon>
        <taxon>Gammaproteobacteria</taxon>
        <taxon>Enterobacterales</taxon>
        <taxon>Pectobacteriaceae</taxon>
        <taxon>Pectobacterium</taxon>
    </lineage>
</organism>
<gene>
    <name evidence="1" type="ORF">KP22_11710</name>
</gene>
<evidence type="ECO:0000313" key="2">
    <source>
        <dbReference type="Proteomes" id="UP000032874"/>
    </source>
</evidence>
<comment type="caution">
    <text evidence="1">The sequence shown here is derived from an EMBL/GenBank/DDBJ whole genome shotgun (WGS) entry which is preliminary data.</text>
</comment>
<accession>A0A093RXV2</accession>
<dbReference type="EMBL" id="JQHM01000003">
    <property type="protein sequence ID" value="KFX05364.1"/>
    <property type="molecule type" value="Genomic_DNA"/>
</dbReference>
<reference evidence="1 2" key="1">
    <citation type="submission" date="2014-08" db="EMBL/GenBank/DDBJ databases">
        <title>Genome sequences of NCPPB Pectobacterium isolates.</title>
        <authorList>
            <person name="Glover R.H."/>
            <person name="Sapp M."/>
            <person name="Elphinstone J."/>
        </authorList>
    </citation>
    <scope>NUCLEOTIDE SEQUENCE [LARGE SCALE GENOMIC DNA]</scope>
    <source>
        <strain evidence="1 2">NCPPB 2795</strain>
    </source>
</reference>
<dbReference type="RefSeq" id="WP_039324358.1">
    <property type="nucleotide sequence ID" value="NZ_JQHM01000003.1"/>
</dbReference>
<dbReference type="AlphaFoldDB" id="A0A093RXV2"/>
<dbReference type="Proteomes" id="UP000032874">
    <property type="component" value="Unassembled WGS sequence"/>
</dbReference>
<evidence type="ECO:0000313" key="1">
    <source>
        <dbReference type="EMBL" id="KFX05364.1"/>
    </source>
</evidence>
<dbReference type="eggNOG" id="ENOG503380H">
    <property type="taxonomic scope" value="Bacteria"/>
</dbReference>